<keyword evidence="4 7" id="KW-0378">Hydrolase</keyword>
<dbReference type="GO" id="GO:0019509">
    <property type="term" value="P:L-methionine salvage from methylthioadenosine"/>
    <property type="evidence" value="ECO:0007669"/>
    <property type="project" value="UniProtKB-UniPathway"/>
</dbReference>
<keyword evidence="7" id="KW-0326">Glycosidase</keyword>
<gene>
    <name evidence="7" type="primary">mtnN</name>
    <name evidence="7" type="ORF">CLOACE_01660</name>
</gene>
<evidence type="ECO:0000259" key="6">
    <source>
        <dbReference type="Pfam" id="PF01048"/>
    </source>
</evidence>
<evidence type="ECO:0000256" key="4">
    <source>
        <dbReference type="ARBA" id="ARBA00022801"/>
    </source>
</evidence>
<protein>
    <recommendedName>
        <fullName evidence="2">adenosylhomocysteine nucleosidase</fullName>
        <ecNumber evidence="2">3.2.2.9</ecNumber>
    </recommendedName>
</protein>
<dbReference type="PATRIC" id="fig|1121290.3.peg.169"/>
<evidence type="ECO:0000256" key="5">
    <source>
        <dbReference type="ARBA" id="ARBA00023167"/>
    </source>
</evidence>
<dbReference type="EC" id="3.2.2.9" evidence="2"/>
<evidence type="ECO:0000256" key="2">
    <source>
        <dbReference type="ARBA" id="ARBA00011974"/>
    </source>
</evidence>
<dbReference type="NCBIfam" id="NF004079">
    <property type="entry name" value="PRK05584.1"/>
    <property type="match status" value="1"/>
</dbReference>
<name>A0A1E8F202_9CLOT</name>
<dbReference type="CDD" id="cd09008">
    <property type="entry name" value="MTAN"/>
    <property type="match status" value="1"/>
</dbReference>
<dbReference type="OrthoDB" id="9792278at2"/>
<keyword evidence="3" id="KW-0028">Amino-acid biosynthesis</keyword>
<organism evidence="7 8">
    <name type="scientific">Clostridium acetireducens DSM 10703</name>
    <dbReference type="NCBI Taxonomy" id="1121290"/>
    <lineage>
        <taxon>Bacteria</taxon>
        <taxon>Bacillati</taxon>
        <taxon>Bacillota</taxon>
        <taxon>Clostridia</taxon>
        <taxon>Eubacteriales</taxon>
        <taxon>Clostridiaceae</taxon>
        <taxon>Clostridium</taxon>
    </lineage>
</organism>
<comment type="pathway">
    <text evidence="1">Amino-acid biosynthesis; L-methionine biosynthesis via salvage pathway; S-methyl-5-thio-alpha-D-ribose 1-phosphate from S-methyl-5'-thioadenosine (hydrolase route): step 1/2.</text>
</comment>
<dbReference type="AlphaFoldDB" id="A0A1E8F202"/>
<dbReference type="InterPro" id="IPR035994">
    <property type="entry name" value="Nucleoside_phosphorylase_sf"/>
</dbReference>
<dbReference type="GO" id="GO:0008930">
    <property type="term" value="F:methylthioadenosine nucleosidase activity"/>
    <property type="evidence" value="ECO:0007669"/>
    <property type="project" value="InterPro"/>
</dbReference>
<dbReference type="GO" id="GO:0019284">
    <property type="term" value="P:L-methionine salvage from S-adenosylmethionine"/>
    <property type="evidence" value="ECO:0007669"/>
    <property type="project" value="TreeGrafter"/>
</dbReference>
<evidence type="ECO:0000256" key="1">
    <source>
        <dbReference type="ARBA" id="ARBA00004945"/>
    </source>
</evidence>
<dbReference type="SUPFAM" id="SSF53167">
    <property type="entry name" value="Purine and uridine phosphorylases"/>
    <property type="match status" value="1"/>
</dbReference>
<dbReference type="Proteomes" id="UP000175744">
    <property type="component" value="Unassembled WGS sequence"/>
</dbReference>
<dbReference type="Gene3D" id="3.40.50.1580">
    <property type="entry name" value="Nucleoside phosphorylase domain"/>
    <property type="match status" value="1"/>
</dbReference>
<evidence type="ECO:0000313" key="8">
    <source>
        <dbReference type="Proteomes" id="UP000175744"/>
    </source>
</evidence>
<reference evidence="7 8" key="1">
    <citation type="submission" date="2016-06" db="EMBL/GenBank/DDBJ databases">
        <title>Genome sequence of Clostridium acetireducens DSM 10703.</title>
        <authorList>
            <person name="Poehlein A."/>
            <person name="Fluechter S."/>
            <person name="Duerre P."/>
            <person name="Daniel R."/>
        </authorList>
    </citation>
    <scope>NUCLEOTIDE SEQUENCE [LARGE SCALE GENOMIC DNA]</scope>
    <source>
        <strain evidence="7 8">DSM 10703</strain>
    </source>
</reference>
<dbReference type="InterPro" id="IPR000845">
    <property type="entry name" value="Nucleoside_phosphorylase_d"/>
</dbReference>
<keyword evidence="8" id="KW-1185">Reference proteome</keyword>
<dbReference type="EMBL" id="LZFO01000002">
    <property type="protein sequence ID" value="OFI07562.1"/>
    <property type="molecule type" value="Genomic_DNA"/>
</dbReference>
<dbReference type="NCBIfam" id="TIGR01704">
    <property type="entry name" value="MTA_SAH-Nsdase"/>
    <property type="match status" value="1"/>
</dbReference>
<feature type="domain" description="Nucleoside phosphorylase" evidence="6">
    <location>
        <begin position="3"/>
        <end position="227"/>
    </location>
</feature>
<dbReference type="GO" id="GO:0009164">
    <property type="term" value="P:nucleoside catabolic process"/>
    <property type="evidence" value="ECO:0007669"/>
    <property type="project" value="InterPro"/>
</dbReference>
<dbReference type="GO" id="GO:0008782">
    <property type="term" value="F:adenosylhomocysteine nucleosidase activity"/>
    <property type="evidence" value="ECO:0007669"/>
    <property type="project" value="UniProtKB-EC"/>
</dbReference>
<dbReference type="GO" id="GO:0005829">
    <property type="term" value="C:cytosol"/>
    <property type="evidence" value="ECO:0007669"/>
    <property type="project" value="TreeGrafter"/>
</dbReference>
<comment type="caution">
    <text evidence="7">The sequence shown here is derived from an EMBL/GenBank/DDBJ whole genome shotgun (WGS) entry which is preliminary data.</text>
</comment>
<dbReference type="UniPathway" id="UPA00904">
    <property type="reaction ID" value="UER00871"/>
</dbReference>
<proteinExistence type="predicted"/>
<dbReference type="PANTHER" id="PTHR46832">
    <property type="entry name" value="5'-METHYLTHIOADENOSINE/S-ADENOSYLHOMOCYSTEINE NUCLEOSIDASE"/>
    <property type="match status" value="1"/>
</dbReference>
<dbReference type="InterPro" id="IPR010049">
    <property type="entry name" value="MTA_SAH_Nsdase"/>
</dbReference>
<evidence type="ECO:0000313" key="7">
    <source>
        <dbReference type="EMBL" id="OFI07562.1"/>
    </source>
</evidence>
<dbReference type="PANTHER" id="PTHR46832:SF1">
    <property type="entry name" value="5'-METHYLTHIOADENOSINE_S-ADENOSYLHOMOCYSTEINE NUCLEOSIDASE"/>
    <property type="match status" value="1"/>
</dbReference>
<sequence length="230" mass="25509">MIIGIICAMDEEIKPILEEMEIEKKYMKANMQFNLGKIYKKDIVAVRCGIGKVNAAVCTQILVDDFNVDKVINVGVAGGIGDIVYPGDVVIGSSLVQHDMDASAFGDKIGQIPRLDTFDFKCDKYLIEKAQNACEQFNEVNHYVGIIATGDQFIADIHKIKWINKEFDAIACEMEGGSIAQVCYLNNIPFIVIRSISDNANIGAHMDYEKFIPIAVKNSTNIIKYMIKSA</sequence>
<dbReference type="STRING" id="1121290.CLAOCE_01660"/>
<keyword evidence="5" id="KW-0486">Methionine biosynthesis</keyword>
<dbReference type="Pfam" id="PF01048">
    <property type="entry name" value="PNP_UDP_1"/>
    <property type="match status" value="1"/>
</dbReference>
<dbReference type="RefSeq" id="WP_070109141.1">
    <property type="nucleotide sequence ID" value="NZ_LZFO01000002.1"/>
</dbReference>
<evidence type="ECO:0000256" key="3">
    <source>
        <dbReference type="ARBA" id="ARBA00022605"/>
    </source>
</evidence>
<accession>A0A1E8F202</accession>